<evidence type="ECO:0000256" key="11">
    <source>
        <dbReference type="ARBA" id="ARBA00029774"/>
    </source>
</evidence>
<dbReference type="PANTHER" id="PTHR17490">
    <property type="entry name" value="SUA5"/>
    <property type="match status" value="1"/>
</dbReference>
<sequence>METETILVDSNVNKEETYSQAVEMLQTGEVVAFPTETVYGLGADATNAEAVAKIFAAKGRPADNPLIVHVDSKESALNYVQNVGPKAIQCMETFWPGALTLILQTKPGVFAENVTASLSTVGIRVPNHPVALNLLKRVKLPIAAPSANTSGKPSPTLAEHVYHDMEGTIPLILDGGATMIGIESTVLDMTSEPPVILRPGKITKKDLEAVIGTVRLSSEIQGNIPKSPGMKYIHYAPEAPVYLIEKTDGLIEKAIAHVQNDGKKVAILSSEKHPSADYCFPLSAETLYASLRKCDQTDADLILAAISADANRSEAMMNRLEKAADHKWFS</sequence>
<evidence type="ECO:0000256" key="7">
    <source>
        <dbReference type="ARBA" id="ARBA00022694"/>
    </source>
</evidence>
<dbReference type="AlphaFoldDB" id="A0A098EJE2"/>
<dbReference type="PIRSF" id="PIRSF004930">
    <property type="entry name" value="Tln_factor_SUA5"/>
    <property type="match status" value="1"/>
</dbReference>
<feature type="binding site" evidence="14">
    <location>
        <position position="144"/>
    </location>
    <ligand>
        <name>ATP</name>
        <dbReference type="ChEBI" id="CHEBI:30616"/>
    </ligand>
</feature>
<feature type="domain" description="YrdC-like" evidence="15">
    <location>
        <begin position="15"/>
        <end position="202"/>
    </location>
</feature>
<evidence type="ECO:0000256" key="8">
    <source>
        <dbReference type="ARBA" id="ARBA00022695"/>
    </source>
</evidence>
<proteinExistence type="inferred from homology"/>
<dbReference type="GO" id="GO:0000049">
    <property type="term" value="F:tRNA binding"/>
    <property type="evidence" value="ECO:0007669"/>
    <property type="project" value="TreeGrafter"/>
</dbReference>
<dbReference type="Gene3D" id="3.90.870.10">
    <property type="entry name" value="DHBP synthase"/>
    <property type="match status" value="1"/>
</dbReference>
<feature type="binding site" evidence="14">
    <location>
        <position position="60"/>
    </location>
    <ligand>
        <name>ATP</name>
        <dbReference type="ChEBI" id="CHEBI:30616"/>
    </ligand>
</feature>
<dbReference type="PROSITE" id="PS51163">
    <property type="entry name" value="YRDC"/>
    <property type="match status" value="1"/>
</dbReference>
<dbReference type="STRING" id="1499687.BN1080_00850"/>
<dbReference type="NCBIfam" id="TIGR00057">
    <property type="entry name" value="L-threonylcarbamoyladenylate synthase"/>
    <property type="match status" value="1"/>
</dbReference>
<dbReference type="GO" id="GO:0006450">
    <property type="term" value="P:regulation of translational fidelity"/>
    <property type="evidence" value="ECO:0007669"/>
    <property type="project" value="TreeGrafter"/>
</dbReference>
<feature type="binding site" evidence="14">
    <location>
        <position position="198"/>
    </location>
    <ligand>
        <name>ATP</name>
        <dbReference type="ChEBI" id="CHEBI:30616"/>
    </ligand>
</feature>
<comment type="function">
    <text evidence="13">Required for the formation of a threonylcarbamoyl group on adenosine at position 37 (t(6)A37) in tRNAs that read codons beginning with adenine.</text>
</comment>
<keyword evidence="5 13" id="KW-0963">Cytoplasm</keyword>
<evidence type="ECO:0000256" key="4">
    <source>
        <dbReference type="ARBA" id="ARBA00015492"/>
    </source>
</evidence>
<dbReference type="GO" id="GO:0005524">
    <property type="term" value="F:ATP binding"/>
    <property type="evidence" value="ECO:0007669"/>
    <property type="project" value="UniProtKB-UniRule"/>
</dbReference>
<dbReference type="PANTHER" id="PTHR17490:SF16">
    <property type="entry name" value="THREONYLCARBAMOYL-AMP SYNTHASE"/>
    <property type="match status" value="1"/>
</dbReference>
<dbReference type="Pfam" id="PF01300">
    <property type="entry name" value="Sua5_yciO_yrdC"/>
    <property type="match status" value="1"/>
</dbReference>
<dbReference type="GO" id="GO:0008033">
    <property type="term" value="P:tRNA processing"/>
    <property type="evidence" value="ECO:0007669"/>
    <property type="project" value="UniProtKB-KW"/>
</dbReference>
<protein>
    <recommendedName>
        <fullName evidence="4 13">Threonylcarbamoyl-AMP synthase</fullName>
        <shortName evidence="13">TC-AMP synthase</shortName>
        <ecNumber evidence="3 13">2.7.7.87</ecNumber>
    </recommendedName>
    <alternativeName>
        <fullName evidence="11 13">L-threonylcarbamoyladenylate synthase</fullName>
    </alternativeName>
</protein>
<dbReference type="InterPro" id="IPR038385">
    <property type="entry name" value="Sua5/YwlC_C"/>
</dbReference>
<accession>A0A098EJE2</accession>
<gene>
    <name evidence="16" type="primary">ywlC</name>
    <name evidence="16" type="ORF">BN1080_00850</name>
</gene>
<keyword evidence="9 13" id="KW-0547">Nucleotide-binding</keyword>
<evidence type="ECO:0000259" key="15">
    <source>
        <dbReference type="PROSITE" id="PS51163"/>
    </source>
</evidence>
<evidence type="ECO:0000256" key="1">
    <source>
        <dbReference type="ARBA" id="ARBA00004496"/>
    </source>
</evidence>
<evidence type="ECO:0000256" key="12">
    <source>
        <dbReference type="ARBA" id="ARBA00048366"/>
    </source>
</evidence>
<dbReference type="GO" id="GO:0003725">
    <property type="term" value="F:double-stranded RNA binding"/>
    <property type="evidence" value="ECO:0007669"/>
    <property type="project" value="UniProtKB-UniRule"/>
</dbReference>
<evidence type="ECO:0000313" key="16">
    <source>
        <dbReference type="EMBL" id="CEG21930.1"/>
    </source>
</evidence>
<dbReference type="Gene3D" id="3.40.50.11030">
    <property type="entry name" value="Threonylcarbamoyl-AMP synthase, C-terminal domain"/>
    <property type="match status" value="1"/>
</dbReference>
<organism evidence="16 17">
    <name type="scientific">Planococcus massiliensis</name>
    <dbReference type="NCBI Taxonomy" id="1499687"/>
    <lineage>
        <taxon>Bacteria</taxon>
        <taxon>Bacillati</taxon>
        <taxon>Bacillota</taxon>
        <taxon>Bacilli</taxon>
        <taxon>Bacillales</taxon>
        <taxon>Caryophanaceae</taxon>
        <taxon>Planococcus</taxon>
    </lineage>
</organism>
<evidence type="ECO:0000256" key="3">
    <source>
        <dbReference type="ARBA" id="ARBA00012584"/>
    </source>
</evidence>
<dbReference type="Proteomes" id="UP000043699">
    <property type="component" value="Unassembled WGS sequence"/>
</dbReference>
<feature type="binding site" evidence="14">
    <location>
        <position position="184"/>
    </location>
    <ligand>
        <name>L-threonine</name>
        <dbReference type="ChEBI" id="CHEBI:57926"/>
    </ligand>
</feature>
<feature type="binding site" evidence="14">
    <location>
        <position position="37"/>
    </location>
    <ligand>
        <name>L-threonine</name>
        <dbReference type="ChEBI" id="CHEBI:57926"/>
    </ligand>
</feature>
<evidence type="ECO:0000256" key="6">
    <source>
        <dbReference type="ARBA" id="ARBA00022679"/>
    </source>
</evidence>
<dbReference type="InterPro" id="IPR017945">
    <property type="entry name" value="DHBP_synth_RibB-like_a/b_dom"/>
</dbReference>
<comment type="catalytic activity">
    <reaction evidence="12 13">
        <text>L-threonine + hydrogencarbonate + ATP = L-threonylcarbamoyladenylate + diphosphate + H2O</text>
        <dbReference type="Rhea" id="RHEA:36407"/>
        <dbReference type="ChEBI" id="CHEBI:15377"/>
        <dbReference type="ChEBI" id="CHEBI:17544"/>
        <dbReference type="ChEBI" id="CHEBI:30616"/>
        <dbReference type="ChEBI" id="CHEBI:33019"/>
        <dbReference type="ChEBI" id="CHEBI:57926"/>
        <dbReference type="ChEBI" id="CHEBI:73682"/>
        <dbReference type="EC" id="2.7.7.87"/>
    </reaction>
</comment>
<evidence type="ECO:0000256" key="5">
    <source>
        <dbReference type="ARBA" id="ARBA00022490"/>
    </source>
</evidence>
<evidence type="ECO:0000256" key="9">
    <source>
        <dbReference type="ARBA" id="ARBA00022741"/>
    </source>
</evidence>
<reference evidence="16 17" key="1">
    <citation type="submission" date="2014-09" db="EMBL/GenBank/DDBJ databases">
        <authorList>
            <person name="Urmite Genomes Urmite Genomes"/>
        </authorList>
    </citation>
    <scope>NUCLEOTIDE SEQUENCE [LARGE SCALE GENOMIC DNA]</scope>
    <source>
        <strain evidence="16 17">ES2</strain>
    </source>
</reference>
<dbReference type="GO" id="GO:0005737">
    <property type="term" value="C:cytoplasm"/>
    <property type="evidence" value="ECO:0007669"/>
    <property type="project" value="UniProtKB-SubCell"/>
</dbReference>
<dbReference type="RefSeq" id="WP_052650678.1">
    <property type="nucleotide sequence ID" value="NZ_CCXS01000001.1"/>
</dbReference>
<name>A0A098EJE2_9BACL</name>
<evidence type="ECO:0000256" key="14">
    <source>
        <dbReference type="PIRSR" id="PIRSR004930-1"/>
    </source>
</evidence>
<comment type="subcellular location">
    <subcellularLocation>
        <location evidence="1 13">Cytoplasm</location>
    </subcellularLocation>
</comment>
<feature type="binding site" evidence="14">
    <location>
        <position position="146"/>
    </location>
    <ligand>
        <name>ATP</name>
        <dbReference type="ChEBI" id="CHEBI:30616"/>
    </ligand>
</feature>
<dbReference type="EC" id="2.7.7.87" evidence="3 13"/>
<dbReference type="Pfam" id="PF03481">
    <property type="entry name" value="Sua5_C"/>
    <property type="match status" value="1"/>
</dbReference>
<feature type="binding site" evidence="14">
    <location>
        <position position="64"/>
    </location>
    <ligand>
        <name>ATP</name>
        <dbReference type="ChEBI" id="CHEBI:30616"/>
    </ligand>
</feature>
<keyword evidence="10 13" id="KW-0067">ATP-binding</keyword>
<dbReference type="EMBL" id="CCXS01000001">
    <property type="protein sequence ID" value="CEG21930.1"/>
    <property type="molecule type" value="Genomic_DNA"/>
</dbReference>
<feature type="binding site" evidence="14">
    <location>
        <position position="154"/>
    </location>
    <ligand>
        <name>ATP</name>
        <dbReference type="ChEBI" id="CHEBI:30616"/>
    </ligand>
</feature>
<feature type="binding site" evidence="14">
    <location>
        <position position="124"/>
    </location>
    <ligand>
        <name>L-threonine</name>
        <dbReference type="ChEBI" id="CHEBI:57926"/>
    </ligand>
</feature>
<keyword evidence="7 13" id="KW-0819">tRNA processing</keyword>
<feature type="binding site" evidence="14">
    <location>
        <position position="235"/>
    </location>
    <ligand>
        <name>ATP</name>
        <dbReference type="ChEBI" id="CHEBI:30616"/>
    </ligand>
</feature>
<dbReference type="InterPro" id="IPR006070">
    <property type="entry name" value="Sua5-like_dom"/>
</dbReference>
<keyword evidence="6 13" id="KW-0808">Transferase</keyword>
<keyword evidence="8 13" id="KW-0548">Nucleotidyltransferase</keyword>
<keyword evidence="17" id="KW-1185">Reference proteome</keyword>
<dbReference type="SUPFAM" id="SSF55821">
    <property type="entry name" value="YrdC/RibB"/>
    <property type="match status" value="1"/>
</dbReference>
<evidence type="ECO:0000256" key="13">
    <source>
        <dbReference type="PIRNR" id="PIRNR004930"/>
    </source>
</evidence>
<dbReference type="OrthoDB" id="9814580at2"/>
<dbReference type="InterPro" id="IPR010923">
    <property type="entry name" value="T(6)A37_SUA5"/>
</dbReference>
<dbReference type="InterPro" id="IPR050156">
    <property type="entry name" value="TC-AMP_synthase_SUA5"/>
</dbReference>
<dbReference type="InterPro" id="IPR005145">
    <property type="entry name" value="Sua5_C"/>
</dbReference>
<evidence type="ECO:0000256" key="10">
    <source>
        <dbReference type="ARBA" id="ARBA00022840"/>
    </source>
</evidence>
<dbReference type="FunFam" id="3.90.870.10:FF:000009">
    <property type="entry name" value="Threonylcarbamoyl-AMP synthase, putative"/>
    <property type="match status" value="1"/>
</dbReference>
<feature type="binding site" evidence="14">
    <location>
        <position position="120"/>
    </location>
    <ligand>
        <name>ATP</name>
        <dbReference type="ChEBI" id="CHEBI:30616"/>
    </ligand>
</feature>
<evidence type="ECO:0000313" key="17">
    <source>
        <dbReference type="Proteomes" id="UP000043699"/>
    </source>
</evidence>
<evidence type="ECO:0000256" key="2">
    <source>
        <dbReference type="ARBA" id="ARBA00007663"/>
    </source>
</evidence>
<dbReference type="GO" id="GO:0061710">
    <property type="term" value="F:L-threonylcarbamoyladenylate synthase"/>
    <property type="evidence" value="ECO:0007669"/>
    <property type="project" value="UniProtKB-EC"/>
</dbReference>
<comment type="similarity">
    <text evidence="2 13">Belongs to the SUA5 family.</text>
</comment>
<feature type="binding site" evidence="14">
    <location>
        <position position="69"/>
    </location>
    <ligand>
        <name>L-threonine</name>
        <dbReference type="ChEBI" id="CHEBI:57926"/>
    </ligand>
</feature>